<sequence length="290" mass="31624">MANPIVKPFWDAPTGSWQYVFHDPDTMKGAIIDPVLDFDPLAGATSTANAQKILTYVQDAGIEVVWVLDTHPHADHFSATPWLAEKLGARTGIGAQVVGVQQLWKNIYNLPDDFPVDGSQWDHLFADGEEFMVGDVPVKVTFSPGHTLASITYVAGDAAFVHDTLMMPDSGSSRADFPGGSSKALYDSIQAILALPDSTRVFVGHDYAPDGRDAACEATVAAHKASNIHFRDDPSEEAYRAVRDARDQTLPLPKLMLAALQINIRGGRLPEAEDNGRSYLKLPMNYFVSR</sequence>
<dbReference type="RefSeq" id="WP_342070625.1">
    <property type="nucleotide sequence ID" value="NZ_CP151762.1"/>
</dbReference>
<evidence type="ECO:0000256" key="1">
    <source>
        <dbReference type="ARBA" id="ARBA00022723"/>
    </source>
</evidence>
<dbReference type="InterPro" id="IPR051682">
    <property type="entry name" value="Mito_Persulfide_Diox"/>
</dbReference>
<dbReference type="PANTHER" id="PTHR43084">
    <property type="entry name" value="PERSULFIDE DIOXYGENASE ETHE1"/>
    <property type="match status" value="1"/>
</dbReference>
<dbReference type="Pfam" id="PF00753">
    <property type="entry name" value="Lactamase_B"/>
    <property type="match status" value="1"/>
</dbReference>
<evidence type="ECO:0000313" key="3">
    <source>
        <dbReference type="EMBL" id="WZU64259.1"/>
    </source>
</evidence>
<dbReference type="SUPFAM" id="SSF56281">
    <property type="entry name" value="Metallo-hydrolase/oxidoreductase"/>
    <property type="match status" value="1"/>
</dbReference>
<dbReference type="CDD" id="cd07724">
    <property type="entry name" value="POD-like_MBL-fold"/>
    <property type="match status" value="1"/>
</dbReference>
<evidence type="ECO:0000259" key="2">
    <source>
        <dbReference type="SMART" id="SM00849"/>
    </source>
</evidence>
<dbReference type="SMART" id="SM00849">
    <property type="entry name" value="Lactamase_B"/>
    <property type="match status" value="1"/>
</dbReference>
<dbReference type="InterPro" id="IPR001279">
    <property type="entry name" value="Metallo-B-lactamas"/>
</dbReference>
<keyword evidence="4" id="KW-1185">Reference proteome</keyword>
<dbReference type="GO" id="GO:0006749">
    <property type="term" value="P:glutathione metabolic process"/>
    <property type="evidence" value="ECO:0007669"/>
    <property type="project" value="InterPro"/>
</dbReference>
<name>A0AAN0NJ53_9RHOB</name>
<gene>
    <name evidence="3" type="ORF">AABB28_02845</name>
</gene>
<dbReference type="GO" id="GO:0046872">
    <property type="term" value="F:metal ion binding"/>
    <property type="evidence" value="ECO:0007669"/>
    <property type="project" value="UniProtKB-KW"/>
</dbReference>
<reference evidence="3 4" key="1">
    <citation type="submission" date="2024-04" db="EMBL/GenBank/DDBJ databases">
        <title>Phylogenomic analyses of a clade within the roseobacter group suggest taxonomic reassignments of species of the genera Aestuariivita, Citreicella, Loktanella, Nautella, Pelagibaca, Ruegeria, Thalassobius, Thiobacimonas and Tropicibacter, and the proposal o.</title>
        <authorList>
            <person name="Jeon C.O."/>
        </authorList>
    </citation>
    <scope>NUCLEOTIDE SEQUENCE [LARGE SCALE GENOMIC DNA]</scope>
    <source>
        <strain evidence="3 4">G8-12</strain>
    </source>
</reference>
<keyword evidence="1" id="KW-0479">Metal-binding</keyword>
<dbReference type="AlphaFoldDB" id="A0AAN0NJ53"/>
<feature type="domain" description="Metallo-beta-lactamase" evidence="2">
    <location>
        <begin position="15"/>
        <end position="205"/>
    </location>
</feature>
<dbReference type="GO" id="GO:0050313">
    <property type="term" value="F:sulfur dioxygenase activity"/>
    <property type="evidence" value="ECO:0007669"/>
    <property type="project" value="InterPro"/>
</dbReference>
<proteinExistence type="predicted"/>
<dbReference type="InterPro" id="IPR036866">
    <property type="entry name" value="RibonucZ/Hydroxyglut_hydro"/>
</dbReference>
<organism evidence="3 4">
    <name type="scientific">Yoonia algicola</name>
    <dbReference type="NCBI Taxonomy" id="3137368"/>
    <lineage>
        <taxon>Bacteria</taxon>
        <taxon>Pseudomonadati</taxon>
        <taxon>Pseudomonadota</taxon>
        <taxon>Alphaproteobacteria</taxon>
        <taxon>Rhodobacterales</taxon>
        <taxon>Paracoccaceae</taxon>
        <taxon>Yoonia</taxon>
    </lineage>
</organism>
<dbReference type="InterPro" id="IPR044528">
    <property type="entry name" value="POD-like_MBL-fold"/>
</dbReference>
<dbReference type="GO" id="GO:0070813">
    <property type="term" value="P:hydrogen sulfide metabolic process"/>
    <property type="evidence" value="ECO:0007669"/>
    <property type="project" value="TreeGrafter"/>
</dbReference>
<dbReference type="EMBL" id="CP151762">
    <property type="protein sequence ID" value="WZU64259.1"/>
    <property type="molecule type" value="Genomic_DNA"/>
</dbReference>
<dbReference type="KEGG" id="yag:AABB28_02845"/>
<protein>
    <submittedName>
        <fullName evidence="3">MBL fold metallo-hydrolase</fullName>
    </submittedName>
</protein>
<dbReference type="Proteomes" id="UP001451782">
    <property type="component" value="Chromosome"/>
</dbReference>
<dbReference type="Gene3D" id="3.60.15.10">
    <property type="entry name" value="Ribonuclease Z/Hydroxyacylglutathione hydrolase-like"/>
    <property type="match status" value="1"/>
</dbReference>
<accession>A0AAN0NJ53</accession>
<dbReference type="PANTHER" id="PTHR43084:SF1">
    <property type="entry name" value="PERSULFIDE DIOXYGENASE ETHE1, MITOCHONDRIAL"/>
    <property type="match status" value="1"/>
</dbReference>
<evidence type="ECO:0000313" key="4">
    <source>
        <dbReference type="Proteomes" id="UP001451782"/>
    </source>
</evidence>